<feature type="transmembrane region" description="Helical" evidence="14">
    <location>
        <begin position="392"/>
        <end position="415"/>
    </location>
</feature>
<keyword evidence="7 14" id="KW-0812">Transmembrane</keyword>
<evidence type="ECO:0000256" key="5">
    <source>
        <dbReference type="ARBA" id="ARBA00022597"/>
    </source>
</evidence>
<keyword evidence="6" id="KW-0598">Phosphotransferase system</keyword>
<keyword evidence="3" id="KW-0813">Transport</keyword>
<evidence type="ECO:0000256" key="1">
    <source>
        <dbReference type="ARBA" id="ARBA00004651"/>
    </source>
</evidence>
<evidence type="ECO:0000313" key="15">
    <source>
        <dbReference type="EMBL" id="MDC4240084.1"/>
    </source>
</evidence>
<feature type="transmembrane region" description="Helical" evidence="14">
    <location>
        <begin position="213"/>
        <end position="235"/>
    </location>
</feature>
<dbReference type="GO" id="GO:0009401">
    <property type="term" value="P:phosphoenolpyruvate-dependent sugar phosphotransferase system"/>
    <property type="evidence" value="ECO:0007669"/>
    <property type="project" value="UniProtKB-KW"/>
</dbReference>
<evidence type="ECO:0000256" key="13">
    <source>
        <dbReference type="ARBA" id="ARBA00042859"/>
    </source>
</evidence>
<feature type="transmembrane region" description="Helical" evidence="14">
    <location>
        <begin position="82"/>
        <end position="107"/>
    </location>
</feature>
<feature type="transmembrane region" description="Helical" evidence="14">
    <location>
        <begin position="12"/>
        <end position="27"/>
    </location>
</feature>
<feature type="transmembrane region" description="Helical" evidence="14">
    <location>
        <begin position="360"/>
        <end position="385"/>
    </location>
</feature>
<evidence type="ECO:0000313" key="16">
    <source>
        <dbReference type="Proteomes" id="UP001141183"/>
    </source>
</evidence>
<evidence type="ECO:0000256" key="10">
    <source>
        <dbReference type="ARBA" id="ARBA00037387"/>
    </source>
</evidence>
<keyword evidence="16" id="KW-1185">Reference proteome</keyword>
<comment type="similarity">
    <text evidence="11">Belongs to the UlaA family.</text>
</comment>
<gene>
    <name evidence="15" type="ORF">NE398_07895</name>
</gene>
<accession>A0A9X4AZP9</accession>
<dbReference type="NCBIfam" id="NF006920">
    <property type="entry name" value="PRK09410.1-2"/>
    <property type="match status" value="1"/>
</dbReference>
<dbReference type="GO" id="GO:0005886">
    <property type="term" value="C:plasma membrane"/>
    <property type="evidence" value="ECO:0007669"/>
    <property type="project" value="UniProtKB-SubCell"/>
</dbReference>
<feature type="transmembrane region" description="Helical" evidence="14">
    <location>
        <begin position="247"/>
        <end position="266"/>
    </location>
</feature>
<reference evidence="15" key="1">
    <citation type="submission" date="2022-05" db="EMBL/GenBank/DDBJ databases">
        <title>Draft genome sequence of Clostridium tertium strain CP3 isolated from Peru.</title>
        <authorList>
            <person name="Hurtado R."/>
            <person name="Lima L."/>
            <person name="Sousa T."/>
            <person name="Jaiswal A.K."/>
            <person name="Tiwari S."/>
            <person name="Maturrano L."/>
            <person name="Brenig B."/>
            <person name="Azevedo V."/>
        </authorList>
    </citation>
    <scope>NUCLEOTIDE SEQUENCE</scope>
    <source>
        <strain evidence="15">CP3</strain>
    </source>
</reference>
<keyword evidence="9 14" id="KW-0472">Membrane</keyword>
<evidence type="ECO:0000256" key="14">
    <source>
        <dbReference type="SAM" id="Phobius"/>
    </source>
</evidence>
<feature type="transmembrane region" description="Helical" evidence="14">
    <location>
        <begin position="140"/>
        <end position="162"/>
    </location>
</feature>
<feature type="transmembrane region" description="Helical" evidence="14">
    <location>
        <begin position="114"/>
        <end position="134"/>
    </location>
</feature>
<evidence type="ECO:0000256" key="8">
    <source>
        <dbReference type="ARBA" id="ARBA00022989"/>
    </source>
</evidence>
<keyword evidence="5" id="KW-0762">Sugar transport</keyword>
<organism evidence="15 16">
    <name type="scientific">Clostridium tertium</name>
    <dbReference type="NCBI Taxonomy" id="1559"/>
    <lineage>
        <taxon>Bacteria</taxon>
        <taxon>Bacillati</taxon>
        <taxon>Bacillota</taxon>
        <taxon>Clostridia</taxon>
        <taxon>Eubacteriales</taxon>
        <taxon>Clostridiaceae</taxon>
        <taxon>Clostridium</taxon>
    </lineage>
</organism>
<dbReference type="EMBL" id="JAMRYU010000007">
    <property type="protein sequence ID" value="MDC4240084.1"/>
    <property type="molecule type" value="Genomic_DNA"/>
</dbReference>
<evidence type="ECO:0000256" key="7">
    <source>
        <dbReference type="ARBA" id="ARBA00022692"/>
    </source>
</evidence>
<feature type="transmembrane region" description="Helical" evidence="14">
    <location>
        <begin position="334"/>
        <end position="354"/>
    </location>
</feature>
<dbReference type="InterPro" id="IPR004703">
    <property type="entry name" value="PTS_sugar-sp_permease"/>
</dbReference>
<feature type="transmembrane region" description="Helical" evidence="14">
    <location>
        <begin position="308"/>
        <end position="329"/>
    </location>
</feature>
<comment type="subcellular location">
    <subcellularLocation>
        <location evidence="1">Cell membrane</location>
        <topology evidence="1">Multi-pass membrane protein</topology>
    </subcellularLocation>
</comment>
<protein>
    <recommendedName>
        <fullName evidence="12">Ascorbate-specific PTS system EIIC component</fullName>
    </recommendedName>
    <alternativeName>
        <fullName evidence="13">Ascorbate-specific permease IIC component UlaA</fullName>
    </alternativeName>
</protein>
<dbReference type="RefSeq" id="WP_099345857.1">
    <property type="nucleotide sequence ID" value="NZ_BAAACM010000009.1"/>
</dbReference>
<dbReference type="GeneID" id="93043179"/>
<evidence type="ECO:0000256" key="6">
    <source>
        <dbReference type="ARBA" id="ARBA00022683"/>
    </source>
</evidence>
<keyword evidence="4" id="KW-1003">Cell membrane</keyword>
<evidence type="ECO:0000256" key="9">
    <source>
        <dbReference type="ARBA" id="ARBA00023136"/>
    </source>
</evidence>
<evidence type="ECO:0000256" key="4">
    <source>
        <dbReference type="ARBA" id="ARBA00022475"/>
    </source>
</evidence>
<feature type="transmembrane region" description="Helical" evidence="14">
    <location>
        <begin position="174"/>
        <end position="193"/>
    </location>
</feature>
<keyword evidence="8 14" id="KW-1133">Transmembrane helix</keyword>
<evidence type="ECO:0000256" key="3">
    <source>
        <dbReference type="ARBA" id="ARBA00022448"/>
    </source>
</evidence>
<dbReference type="Proteomes" id="UP001141183">
    <property type="component" value="Unassembled WGS sequence"/>
</dbReference>
<dbReference type="PANTHER" id="PTHR33843">
    <property type="entry name" value="ASCORBATE-SPECIFIC PTS SYSTEM EIIC COMPONENT"/>
    <property type="match status" value="1"/>
</dbReference>
<comment type="subunit">
    <text evidence="2">Homodimer.</text>
</comment>
<dbReference type="PANTHER" id="PTHR33843:SF4">
    <property type="entry name" value="ASCORBATE-SPECIFIC PTS SYSTEM EIIC COMPONENT"/>
    <property type="match status" value="1"/>
</dbReference>
<evidence type="ECO:0000256" key="2">
    <source>
        <dbReference type="ARBA" id="ARBA00011738"/>
    </source>
</evidence>
<proteinExistence type="inferred from homology"/>
<name>A0A9X4AZP9_9CLOT</name>
<dbReference type="AlphaFoldDB" id="A0A9X4AZP9"/>
<dbReference type="Pfam" id="PF03611">
    <property type="entry name" value="EIIC-GAT"/>
    <property type="match status" value="1"/>
</dbReference>
<comment type="function">
    <text evidence="10">The phosphoenolpyruvate-dependent sugar phosphotransferase system (sugar PTS), a major carbohydrate active transport system, catalyzes the phosphorylation of incoming sugar substrates concomitantly with their translocation across the cell membrane. The enzyme II UlaABC PTS system is involved in ascorbate transport.</text>
</comment>
<dbReference type="InterPro" id="IPR051562">
    <property type="entry name" value="Ascorbate-PTS_EIIC"/>
</dbReference>
<evidence type="ECO:0000256" key="11">
    <source>
        <dbReference type="ARBA" id="ARBA00038218"/>
    </source>
</evidence>
<evidence type="ECO:0000256" key="12">
    <source>
        <dbReference type="ARBA" id="ARBA00039702"/>
    </source>
</evidence>
<comment type="caution">
    <text evidence="15">The sequence shown here is derived from an EMBL/GenBank/DDBJ whole genome shotgun (WGS) entry which is preliminary data.</text>
</comment>
<sequence>MDFLINNVLRNPPLLLGLIAALGLILQKKKFADVVKGSLLAAFGMVILDQGTSMLVSAISPINNAFQALSGAGAVAEGLNDATFTASYGGTVGLAMFIGLVLHLLIARFTPIKTIFLTGHMLWWFPFIFVAAGVEGGLDGWILIAFAAIASALYWSIMPWLLRKYVKDVTGDESFTLGHPSGMLALISGFIASKVGNKEKSCEDLKLPAGLSFFREISITGGIVIFIMFIVVGLAIPEGLGDIQENIFIYAIKQGFTFGAGLIVMLQGVRMLINQIVPAFKGISEKVVPNALPAFDCPILFNYKPNAVLIGFITAMITSTIVILICNYFNVFNILIIPLVITSFFECGAAAVIGEGQGGLRGAIIGTMVAAIVMVILVGISAVVYSGTIQNWILIFGGNDLSLFGILGKLISSFLGGF</sequence>